<dbReference type="Gene3D" id="3.20.20.70">
    <property type="entry name" value="Aldolase class I"/>
    <property type="match status" value="1"/>
</dbReference>
<evidence type="ECO:0000256" key="5">
    <source>
        <dbReference type="ARBA" id="ARBA00022793"/>
    </source>
</evidence>
<reference evidence="10 11" key="1">
    <citation type="submission" date="2020-03" db="EMBL/GenBank/DDBJ databases">
        <title>Genomic Encyclopedia of Type Strains, Phase IV (KMG-IV): sequencing the most valuable type-strain genomes for metagenomic binning, comparative biology and taxonomic classification.</title>
        <authorList>
            <person name="Goeker M."/>
        </authorList>
    </citation>
    <scope>NUCLEOTIDE SEQUENCE [LARGE SCALE GENOMIC DNA]</scope>
    <source>
        <strain evidence="10 11">DSM 105096</strain>
    </source>
</reference>
<gene>
    <name evidence="10" type="ORF">GGR27_000787</name>
</gene>
<keyword evidence="5" id="KW-0210">Decarboxylase</keyword>
<dbReference type="NCBIfam" id="NF001377">
    <property type="entry name" value="PRK00278.2-4"/>
    <property type="match status" value="1"/>
</dbReference>
<dbReference type="InterPro" id="IPR045186">
    <property type="entry name" value="Indole-3-glycerol_P_synth"/>
</dbReference>
<evidence type="ECO:0000256" key="2">
    <source>
        <dbReference type="ARBA" id="ARBA00004696"/>
    </source>
</evidence>
<dbReference type="RefSeq" id="WP_320060334.1">
    <property type="nucleotide sequence ID" value="NZ_JAATJH010000001.1"/>
</dbReference>
<comment type="caution">
    <text evidence="10">The sequence shown here is derived from an EMBL/GenBank/DDBJ whole genome shotgun (WGS) entry which is preliminary data.</text>
</comment>
<dbReference type="Pfam" id="PF00218">
    <property type="entry name" value="IGPS"/>
    <property type="match status" value="1"/>
</dbReference>
<evidence type="ECO:0000256" key="1">
    <source>
        <dbReference type="ARBA" id="ARBA00001633"/>
    </source>
</evidence>
<keyword evidence="7" id="KW-0057">Aromatic amino acid biosynthesis</keyword>
<dbReference type="PANTHER" id="PTHR22854:SF2">
    <property type="entry name" value="INDOLE-3-GLYCEROL-PHOSPHATE SYNTHASE"/>
    <property type="match status" value="1"/>
</dbReference>
<feature type="domain" description="Indole-3-glycerol phosphate synthase" evidence="9">
    <location>
        <begin position="10"/>
        <end position="260"/>
    </location>
</feature>
<evidence type="ECO:0000313" key="11">
    <source>
        <dbReference type="Proteomes" id="UP000770785"/>
    </source>
</evidence>
<dbReference type="EMBL" id="JAATJH010000001">
    <property type="protein sequence ID" value="NJC25306.1"/>
    <property type="molecule type" value="Genomic_DNA"/>
</dbReference>
<dbReference type="InterPro" id="IPR011060">
    <property type="entry name" value="RibuloseP-bd_barrel"/>
</dbReference>
<evidence type="ECO:0000256" key="4">
    <source>
        <dbReference type="ARBA" id="ARBA00022605"/>
    </source>
</evidence>
<organism evidence="10 11">
    <name type="scientific">Neolewinella antarctica</name>
    <dbReference type="NCBI Taxonomy" id="442734"/>
    <lineage>
        <taxon>Bacteria</taxon>
        <taxon>Pseudomonadati</taxon>
        <taxon>Bacteroidota</taxon>
        <taxon>Saprospiria</taxon>
        <taxon>Saprospirales</taxon>
        <taxon>Lewinellaceae</taxon>
        <taxon>Neolewinella</taxon>
    </lineage>
</organism>
<accession>A0ABX0X7U6</accession>
<evidence type="ECO:0000313" key="10">
    <source>
        <dbReference type="EMBL" id="NJC25306.1"/>
    </source>
</evidence>
<protein>
    <recommendedName>
        <fullName evidence="3">indole-3-glycerol-phosphate synthase</fullName>
        <ecNumber evidence="3">4.1.1.48</ecNumber>
    </recommendedName>
</protein>
<dbReference type="InterPro" id="IPR001468">
    <property type="entry name" value="Indole-3-GlycerolPSynthase_CS"/>
</dbReference>
<proteinExistence type="predicted"/>
<evidence type="ECO:0000256" key="6">
    <source>
        <dbReference type="ARBA" id="ARBA00022822"/>
    </source>
</evidence>
<evidence type="ECO:0000256" key="7">
    <source>
        <dbReference type="ARBA" id="ARBA00023141"/>
    </source>
</evidence>
<evidence type="ECO:0000256" key="3">
    <source>
        <dbReference type="ARBA" id="ARBA00012362"/>
    </source>
</evidence>
<evidence type="ECO:0000256" key="8">
    <source>
        <dbReference type="ARBA" id="ARBA00023239"/>
    </source>
</evidence>
<dbReference type="CDD" id="cd00331">
    <property type="entry name" value="IGPS"/>
    <property type="match status" value="1"/>
</dbReference>
<dbReference type="GO" id="GO:0004425">
    <property type="term" value="F:indole-3-glycerol-phosphate synthase activity"/>
    <property type="evidence" value="ECO:0007669"/>
    <property type="project" value="UniProtKB-EC"/>
</dbReference>
<keyword evidence="6" id="KW-0822">Tryptophan biosynthesis</keyword>
<dbReference type="PANTHER" id="PTHR22854">
    <property type="entry name" value="TRYPTOPHAN BIOSYNTHESIS PROTEIN"/>
    <property type="match status" value="1"/>
</dbReference>
<dbReference type="EC" id="4.1.1.48" evidence="3"/>
<evidence type="ECO:0000259" key="9">
    <source>
        <dbReference type="Pfam" id="PF00218"/>
    </source>
</evidence>
<dbReference type="PROSITE" id="PS00614">
    <property type="entry name" value="IGPS"/>
    <property type="match status" value="1"/>
</dbReference>
<keyword evidence="4" id="KW-0028">Amino-acid biosynthesis</keyword>
<dbReference type="InterPro" id="IPR013798">
    <property type="entry name" value="Indole-3-glycerol_P_synth_dom"/>
</dbReference>
<name>A0ABX0X7U6_9BACT</name>
<dbReference type="SUPFAM" id="SSF51366">
    <property type="entry name" value="Ribulose-phoshate binding barrel"/>
    <property type="match status" value="1"/>
</dbReference>
<dbReference type="InterPro" id="IPR013785">
    <property type="entry name" value="Aldolase_TIM"/>
</dbReference>
<keyword evidence="11" id="KW-1185">Reference proteome</keyword>
<sequence>MKQRTNLTILDRINEFKRIEVARRRQQTSLEALRDTAGYGRRCVSLADAIRGSKHYGIIAEFKRKSPSQQDINVAADPSAITAAYANGGAAGISCLTDQEFFGAQPDDIDRVRAAVTLPVIRKDFTIDRYQIHEAKAMGADAILLIAASLSAGEIDEFAAEANEIGLEVLCEIHNEEEAAKLSPEVNVVGVNNRNLKDFTVSISNSIQLVELLPPSLVRISESGIDDPQSVARLRREGYDGFLIGTHFMRQADPGRALRDFIAKVGEIEELYDGAIA</sequence>
<comment type="catalytic activity">
    <reaction evidence="1">
        <text>1-(2-carboxyphenylamino)-1-deoxy-D-ribulose 5-phosphate + H(+) = (1S,2R)-1-C-(indol-3-yl)glycerol 3-phosphate + CO2 + H2O</text>
        <dbReference type="Rhea" id="RHEA:23476"/>
        <dbReference type="ChEBI" id="CHEBI:15377"/>
        <dbReference type="ChEBI" id="CHEBI:15378"/>
        <dbReference type="ChEBI" id="CHEBI:16526"/>
        <dbReference type="ChEBI" id="CHEBI:58613"/>
        <dbReference type="ChEBI" id="CHEBI:58866"/>
        <dbReference type="EC" id="4.1.1.48"/>
    </reaction>
</comment>
<keyword evidence="8 10" id="KW-0456">Lyase</keyword>
<dbReference type="Proteomes" id="UP000770785">
    <property type="component" value="Unassembled WGS sequence"/>
</dbReference>
<comment type="pathway">
    <text evidence="2">Amino-acid biosynthesis; L-tryptophan biosynthesis; L-tryptophan from chorismate: step 4/5.</text>
</comment>